<proteinExistence type="predicted"/>
<accession>A0ABY6Q5L9</accession>
<dbReference type="Pfam" id="PF01244">
    <property type="entry name" value="Peptidase_M19"/>
    <property type="match status" value="1"/>
</dbReference>
<dbReference type="PANTHER" id="PTHR10443">
    <property type="entry name" value="MICROSOMAL DIPEPTIDASE"/>
    <property type="match status" value="1"/>
</dbReference>
<gene>
    <name evidence="1" type="ORF">E0F26_05230</name>
</gene>
<dbReference type="InterPro" id="IPR032466">
    <property type="entry name" value="Metal_Hydrolase"/>
</dbReference>
<evidence type="ECO:0000313" key="1">
    <source>
        <dbReference type="EMBL" id="UZP74181.1"/>
    </source>
</evidence>
<dbReference type="RefSeq" id="WP_279242989.1">
    <property type="nucleotide sequence ID" value="NZ_CP036501.1"/>
</dbReference>
<dbReference type="Gene3D" id="3.20.20.140">
    <property type="entry name" value="Metal-dependent hydrolases"/>
    <property type="match status" value="1"/>
</dbReference>
<evidence type="ECO:0000313" key="2">
    <source>
        <dbReference type="Proteomes" id="UP001317963"/>
    </source>
</evidence>
<dbReference type="PANTHER" id="PTHR10443:SF12">
    <property type="entry name" value="DIPEPTIDASE"/>
    <property type="match status" value="1"/>
</dbReference>
<dbReference type="InterPro" id="IPR008257">
    <property type="entry name" value="Pept_M19"/>
</dbReference>
<keyword evidence="2" id="KW-1185">Reference proteome</keyword>
<dbReference type="Gene3D" id="1.10.287.650">
    <property type="entry name" value="L27 domain"/>
    <property type="match status" value="1"/>
</dbReference>
<dbReference type="PROSITE" id="PS51365">
    <property type="entry name" value="RENAL_DIPEPTIDASE_2"/>
    <property type="match status" value="1"/>
</dbReference>
<sequence>MGSMVNNLIIKVVLAFLTAVLPLVASANPDEGLLERARDIHGQSLTLDAHADIEIPGKPSMYVGPDGLSKVAPQKMRDGQLDAVVMAIAVGPKARTGPGFTEARRIADEKLRAVKALVEDTQNQTRLVTSADELLATVAQGDRAIILSAQNALIFGMDATAIDHFYSQGVRMFALTHMGHNDFADSSRPLFNAATGEREVSAEHGGLSAQGVEAIKRFNALGAVIDVSQLSTEATLQVVRESQAPVVASHSNVRALTDVSRNLSDNEIRRIAAIGGVVHVAPFAGYLFDSQDPAIDGAIRKMRREAGIDEDYLYPFELYWEITDPTVKRTFLRGVRALLGPISLDTMLDHIDYIVTLVGVDHVGIGTDFNHGSGIPGYNDASESLNVTLGLLQRGYSEADIQKIWGGNFVRVWKAAEKQRTIPNES</sequence>
<organism evidence="1 2">
    <name type="scientific">Candidatus Paraluminiphilus aquimaris</name>
    <dbReference type="NCBI Taxonomy" id="2518994"/>
    <lineage>
        <taxon>Bacteria</taxon>
        <taxon>Pseudomonadati</taxon>
        <taxon>Pseudomonadota</taxon>
        <taxon>Gammaproteobacteria</taxon>
        <taxon>Cellvibrionales</taxon>
        <taxon>Halieaceae</taxon>
        <taxon>Candidatus Paraluminiphilus</taxon>
    </lineage>
</organism>
<dbReference type="Proteomes" id="UP001317963">
    <property type="component" value="Chromosome"/>
</dbReference>
<protein>
    <submittedName>
        <fullName evidence="1">Dipeptidase</fullName>
    </submittedName>
</protein>
<dbReference type="EMBL" id="CP036501">
    <property type="protein sequence ID" value="UZP74181.1"/>
    <property type="molecule type" value="Genomic_DNA"/>
</dbReference>
<reference evidence="1 2" key="1">
    <citation type="submission" date="2019-02" db="EMBL/GenBank/DDBJ databases">
        <title>Halieaceae_genomes.</title>
        <authorList>
            <person name="Li S.-H."/>
        </authorList>
    </citation>
    <scope>NUCLEOTIDE SEQUENCE [LARGE SCALE GENOMIC DNA]</scope>
    <source>
        <strain evidence="1 2">JH123</strain>
    </source>
</reference>
<dbReference type="SUPFAM" id="SSF51556">
    <property type="entry name" value="Metallo-dependent hydrolases"/>
    <property type="match status" value="1"/>
</dbReference>
<name>A0ABY6Q5L9_9GAMM</name>